<comment type="caution">
    <text evidence="1">The sequence shown here is derived from an EMBL/GenBank/DDBJ whole genome shotgun (WGS) entry which is preliminary data.</text>
</comment>
<protein>
    <recommendedName>
        <fullName evidence="2">Zinc finger, CCHC-type, retrotransposon Gag domain protein</fullName>
    </recommendedName>
</protein>
<proteinExistence type="predicted"/>
<evidence type="ECO:0008006" key="2">
    <source>
        <dbReference type="Google" id="ProtNLM"/>
    </source>
</evidence>
<accession>A0A699SIB6</accession>
<dbReference type="AlphaFoldDB" id="A0A699SIB6"/>
<sequence length="114" mass="13279">MVNTRTDTDLTAAVQNALQALLPQIQEEIREEFRTGSGSSNADGEHTYRYRPYYGCSERLAAYASPDSRGDPRRVLYWIWIVKCWWKPTPVTIHTWLERFNKQKPNSFEKATVP</sequence>
<dbReference type="EMBL" id="BKCJ011163892">
    <property type="protein sequence ID" value="GFC97069.1"/>
    <property type="molecule type" value="Genomic_DNA"/>
</dbReference>
<evidence type="ECO:0000313" key="1">
    <source>
        <dbReference type="EMBL" id="GFC97069.1"/>
    </source>
</evidence>
<name>A0A699SIB6_TANCI</name>
<feature type="non-terminal residue" evidence="1">
    <location>
        <position position="114"/>
    </location>
</feature>
<reference evidence="1" key="1">
    <citation type="journal article" date="2019" name="Sci. Rep.">
        <title>Draft genome of Tanacetum cinerariifolium, the natural source of mosquito coil.</title>
        <authorList>
            <person name="Yamashiro T."/>
            <person name="Shiraishi A."/>
            <person name="Satake H."/>
            <person name="Nakayama K."/>
        </authorList>
    </citation>
    <scope>NUCLEOTIDE SEQUENCE</scope>
</reference>
<organism evidence="1">
    <name type="scientific">Tanacetum cinerariifolium</name>
    <name type="common">Dalmatian daisy</name>
    <name type="synonym">Chrysanthemum cinerariifolium</name>
    <dbReference type="NCBI Taxonomy" id="118510"/>
    <lineage>
        <taxon>Eukaryota</taxon>
        <taxon>Viridiplantae</taxon>
        <taxon>Streptophyta</taxon>
        <taxon>Embryophyta</taxon>
        <taxon>Tracheophyta</taxon>
        <taxon>Spermatophyta</taxon>
        <taxon>Magnoliopsida</taxon>
        <taxon>eudicotyledons</taxon>
        <taxon>Gunneridae</taxon>
        <taxon>Pentapetalae</taxon>
        <taxon>asterids</taxon>
        <taxon>campanulids</taxon>
        <taxon>Asterales</taxon>
        <taxon>Asteraceae</taxon>
        <taxon>Asteroideae</taxon>
        <taxon>Anthemideae</taxon>
        <taxon>Anthemidinae</taxon>
        <taxon>Tanacetum</taxon>
    </lineage>
</organism>
<gene>
    <name evidence="1" type="ORF">Tci_869039</name>
</gene>